<dbReference type="eggNOG" id="COG0845">
    <property type="taxonomic scope" value="Bacteria"/>
</dbReference>
<keyword evidence="3" id="KW-1185">Reference proteome</keyword>
<evidence type="ECO:0000313" key="2">
    <source>
        <dbReference type="EMBL" id="CDF78617.1"/>
    </source>
</evidence>
<evidence type="ECO:0000259" key="1">
    <source>
        <dbReference type="Pfam" id="PF11827"/>
    </source>
</evidence>
<accession>T2KIB8</accession>
<dbReference type="AlphaFoldDB" id="T2KIB8"/>
<feature type="domain" description="DUF3347" evidence="1">
    <location>
        <begin position="62"/>
        <end position="127"/>
    </location>
</feature>
<dbReference type="HOGENOM" id="CLU_101306_0_0_10"/>
<evidence type="ECO:0000313" key="3">
    <source>
        <dbReference type="Proteomes" id="UP000016160"/>
    </source>
</evidence>
<dbReference type="InterPro" id="IPR021782">
    <property type="entry name" value="DUF3347"/>
</dbReference>
<sequence length="178" mass="19355">MKNVKHIINATVLGIALISVVSCKNETKEKSVETAVESSKENTVEVVQAKPKFKAANVTATFQNYIKLKDALVNTDAVAAKNGAELIANTTENSEIKALASAIASESDIAKQREQFSDLTTLLKPVLVANLSSGEIYEQHCPMALKDGANWFAVEKEINNPYYGDKMLHCGLVQETLQ</sequence>
<reference evidence="2 3" key="1">
    <citation type="journal article" date="2013" name="Appl. Environ. Microbiol.">
        <title>The genome of the alga-associated marine flavobacterium Formosa agariphila KMM 3901T reveals a broad potential for degradation of algal polysaccharides.</title>
        <authorList>
            <person name="Mann A.J."/>
            <person name="Hahnke R.L."/>
            <person name="Huang S."/>
            <person name="Werner J."/>
            <person name="Xing P."/>
            <person name="Barbeyron T."/>
            <person name="Huettel B."/>
            <person name="Stueber K."/>
            <person name="Reinhardt R."/>
            <person name="Harder J."/>
            <person name="Gloeckner F.O."/>
            <person name="Amann R.I."/>
            <person name="Teeling H."/>
        </authorList>
    </citation>
    <scope>NUCLEOTIDE SEQUENCE [LARGE SCALE GENOMIC DNA]</scope>
    <source>
        <strain evidence="3">DSM 15362 / KCTC 12365 / LMG 23005 / KMM 3901</strain>
    </source>
</reference>
<dbReference type="STRING" id="1347342.BN863_9050"/>
<dbReference type="Proteomes" id="UP000016160">
    <property type="component" value="Chromosome"/>
</dbReference>
<name>T2KIB8_FORAG</name>
<dbReference type="Pfam" id="PF11827">
    <property type="entry name" value="DUF3347"/>
    <property type="match status" value="1"/>
</dbReference>
<dbReference type="PROSITE" id="PS51257">
    <property type="entry name" value="PROKAR_LIPOPROTEIN"/>
    <property type="match status" value="1"/>
</dbReference>
<dbReference type="PATRIC" id="fig|1347342.6.peg.915"/>
<dbReference type="RefSeq" id="WP_051774486.1">
    <property type="nucleotide sequence ID" value="NZ_HG315671.1"/>
</dbReference>
<organism evidence="2 3">
    <name type="scientific">Formosa agariphila (strain DSM 15362 / KCTC 12365 / LMG 23005 / KMM 3901 / M-2Alg 35-1)</name>
    <dbReference type="NCBI Taxonomy" id="1347342"/>
    <lineage>
        <taxon>Bacteria</taxon>
        <taxon>Pseudomonadati</taxon>
        <taxon>Bacteroidota</taxon>
        <taxon>Flavobacteriia</taxon>
        <taxon>Flavobacteriales</taxon>
        <taxon>Flavobacteriaceae</taxon>
        <taxon>Formosa</taxon>
    </lineage>
</organism>
<gene>
    <name evidence="2" type="ORF">BN863_9050</name>
</gene>
<proteinExistence type="predicted"/>
<dbReference type="OrthoDB" id="5513217at2"/>
<protein>
    <recommendedName>
        <fullName evidence="1">DUF3347 domain-containing protein</fullName>
    </recommendedName>
</protein>
<dbReference type="EMBL" id="HG315671">
    <property type="protein sequence ID" value="CDF78617.1"/>
    <property type="molecule type" value="Genomic_DNA"/>
</dbReference>